<proteinExistence type="inferred from homology"/>
<keyword evidence="2" id="KW-0805">Transcription regulation</keyword>
<dbReference type="RefSeq" id="WP_162668148.1">
    <property type="nucleotide sequence ID" value="NZ_LR593886.1"/>
</dbReference>
<evidence type="ECO:0000256" key="2">
    <source>
        <dbReference type="ARBA" id="ARBA00023015"/>
    </source>
</evidence>
<gene>
    <name evidence="5" type="ORF">SOIL9_42980</name>
</gene>
<evidence type="ECO:0000256" key="3">
    <source>
        <dbReference type="ARBA" id="ARBA00023082"/>
    </source>
</evidence>
<accession>A0A6P2CYF4</accession>
<dbReference type="AlphaFoldDB" id="A0A6P2CYF4"/>
<evidence type="ECO:0000256" key="1">
    <source>
        <dbReference type="ARBA" id="ARBA00010641"/>
    </source>
</evidence>
<dbReference type="SUPFAM" id="SSF88946">
    <property type="entry name" value="Sigma2 domain of RNA polymerase sigma factors"/>
    <property type="match status" value="1"/>
</dbReference>
<name>A0A6P2CYF4_9BACT</name>
<sequence length="187" mass="19811">MDAVPQGRAAPVPAAVLPDALGSWLVSCRGTLFTMLVCRGYSHASADDAVQDALVRALQWIAAGRFAAITDPLAWLRVVALNAARTNAPRRHLRPLGEGRASAARPFDAFDGADETRARLGAVRVVLDGLPAPLGAVFTYCALEGHTRRAAARHFQLPLGTIMSAVRRAQTAVHRALGEGRAGTKTE</sequence>
<dbReference type="PANTHER" id="PTHR43133">
    <property type="entry name" value="RNA POLYMERASE ECF-TYPE SIGMA FACTO"/>
    <property type="match status" value="1"/>
</dbReference>
<dbReference type="PANTHER" id="PTHR43133:SF25">
    <property type="entry name" value="RNA POLYMERASE SIGMA FACTOR RFAY-RELATED"/>
    <property type="match status" value="1"/>
</dbReference>
<dbReference type="Gene3D" id="1.10.10.10">
    <property type="entry name" value="Winged helix-like DNA-binding domain superfamily/Winged helix DNA-binding domain"/>
    <property type="match status" value="1"/>
</dbReference>
<keyword evidence="6" id="KW-1185">Reference proteome</keyword>
<protein>
    <submittedName>
        <fullName evidence="5">Uncharacterized protein</fullName>
    </submittedName>
</protein>
<dbReference type="EMBL" id="LR593886">
    <property type="protein sequence ID" value="VTR93416.1"/>
    <property type="molecule type" value="Genomic_DNA"/>
</dbReference>
<comment type="similarity">
    <text evidence="1">Belongs to the sigma-70 factor family. ECF subfamily.</text>
</comment>
<organism evidence="5 6">
    <name type="scientific">Gemmata massiliana</name>
    <dbReference type="NCBI Taxonomy" id="1210884"/>
    <lineage>
        <taxon>Bacteria</taxon>
        <taxon>Pseudomonadati</taxon>
        <taxon>Planctomycetota</taxon>
        <taxon>Planctomycetia</taxon>
        <taxon>Gemmatales</taxon>
        <taxon>Gemmataceae</taxon>
        <taxon>Gemmata</taxon>
    </lineage>
</organism>
<dbReference type="KEGG" id="gms:SOIL9_42980"/>
<keyword evidence="3" id="KW-0731">Sigma factor</keyword>
<dbReference type="GO" id="GO:0006352">
    <property type="term" value="P:DNA-templated transcription initiation"/>
    <property type="evidence" value="ECO:0007669"/>
    <property type="project" value="InterPro"/>
</dbReference>
<dbReference type="Proteomes" id="UP000464178">
    <property type="component" value="Chromosome"/>
</dbReference>
<dbReference type="InterPro" id="IPR039425">
    <property type="entry name" value="RNA_pol_sigma-70-like"/>
</dbReference>
<reference evidence="5 6" key="1">
    <citation type="submission" date="2019-05" db="EMBL/GenBank/DDBJ databases">
        <authorList>
            <consortium name="Science for Life Laboratories"/>
        </authorList>
    </citation>
    <scope>NUCLEOTIDE SEQUENCE [LARGE SCALE GENOMIC DNA]</scope>
    <source>
        <strain evidence="5">Soil9</strain>
    </source>
</reference>
<evidence type="ECO:0000313" key="5">
    <source>
        <dbReference type="EMBL" id="VTR93416.1"/>
    </source>
</evidence>
<evidence type="ECO:0000313" key="6">
    <source>
        <dbReference type="Proteomes" id="UP000464178"/>
    </source>
</evidence>
<dbReference type="Gene3D" id="1.10.1740.10">
    <property type="match status" value="1"/>
</dbReference>
<dbReference type="SUPFAM" id="SSF88659">
    <property type="entry name" value="Sigma3 and sigma4 domains of RNA polymerase sigma factors"/>
    <property type="match status" value="1"/>
</dbReference>
<evidence type="ECO:0000256" key="4">
    <source>
        <dbReference type="ARBA" id="ARBA00023163"/>
    </source>
</evidence>
<dbReference type="InterPro" id="IPR013324">
    <property type="entry name" value="RNA_pol_sigma_r3/r4-like"/>
</dbReference>
<dbReference type="InterPro" id="IPR036388">
    <property type="entry name" value="WH-like_DNA-bd_sf"/>
</dbReference>
<keyword evidence="4" id="KW-0804">Transcription</keyword>
<dbReference type="InterPro" id="IPR013325">
    <property type="entry name" value="RNA_pol_sigma_r2"/>
</dbReference>
<dbReference type="GO" id="GO:0016987">
    <property type="term" value="F:sigma factor activity"/>
    <property type="evidence" value="ECO:0007669"/>
    <property type="project" value="UniProtKB-KW"/>
</dbReference>